<evidence type="ECO:0000313" key="3">
    <source>
        <dbReference type="EMBL" id="AGQ19421.1"/>
    </source>
</evidence>
<dbReference type="PANTHER" id="PTHR11699">
    <property type="entry name" value="ALDEHYDE DEHYDROGENASE-RELATED"/>
    <property type="match status" value="1"/>
</dbReference>
<evidence type="ECO:0000259" key="2">
    <source>
        <dbReference type="Pfam" id="PF00171"/>
    </source>
</evidence>
<dbReference type="SUPFAM" id="SSF53720">
    <property type="entry name" value="ALDH-like"/>
    <property type="match status" value="1"/>
</dbReference>
<dbReference type="Gene3D" id="3.40.605.10">
    <property type="entry name" value="Aldehyde Dehydrogenase, Chain A, domain 1"/>
    <property type="match status" value="1"/>
</dbReference>
<dbReference type="GO" id="GO:0016491">
    <property type="term" value="F:oxidoreductase activity"/>
    <property type="evidence" value="ECO:0007669"/>
    <property type="project" value="UniProtKB-KW"/>
</dbReference>
<reference evidence="3" key="1">
    <citation type="journal article" date="2013" name="Sci. Rep.">
        <title>Metagenomics uncovers a new group of low GC and ultra-small marine Actinobacteria.</title>
        <authorList>
            <person name="Ghai R."/>
            <person name="Mizuno C.M."/>
            <person name="Picazo A."/>
            <person name="Camacho A."/>
            <person name="Rodriguez-Valera F."/>
        </authorList>
    </citation>
    <scope>NUCLEOTIDE SEQUENCE</scope>
</reference>
<protein>
    <submittedName>
        <fullName evidence="3">NAD-dependent aldehyde dehydrogenases</fullName>
    </submittedName>
</protein>
<proteinExistence type="predicted"/>
<evidence type="ECO:0000256" key="1">
    <source>
        <dbReference type="ARBA" id="ARBA00023002"/>
    </source>
</evidence>
<organism evidence="3">
    <name type="scientific">Candidatus Actinomarina minuta</name>
    <dbReference type="NCBI Taxonomy" id="1389454"/>
    <lineage>
        <taxon>Bacteria</taxon>
        <taxon>Bacillati</taxon>
        <taxon>Actinomycetota</taxon>
        <taxon>Actinomycetes</taxon>
        <taxon>Candidatus Actinomarinidae</taxon>
        <taxon>Candidatus Actinomarinales</taxon>
        <taxon>Candidatus Actinomarineae</taxon>
        <taxon>Candidatus Actinomarinaceae</taxon>
        <taxon>Candidatus Actinomarina</taxon>
    </lineage>
</organism>
<accession>S5DKP3</accession>
<dbReference type="Pfam" id="PF00171">
    <property type="entry name" value="Aldedh"/>
    <property type="match status" value="1"/>
</dbReference>
<dbReference type="InterPro" id="IPR016161">
    <property type="entry name" value="Ald_DH/histidinol_DH"/>
</dbReference>
<dbReference type="EMBL" id="KC811131">
    <property type="protein sequence ID" value="AGQ19421.1"/>
    <property type="molecule type" value="Genomic_DNA"/>
</dbReference>
<sequence length="275" mass="30906">MIDIKKTYKNYVGGKYVRSESGKTYTKELKNEFYELPLTSKKDIRDAVTSSKEGYKKWSSTTPYLRMQILYRLSEMIEGNKESYVELLMDHGLTKQKANKDIDESIQNIVWFAGLADKWEQLAGNLNPVSEEYFNISHQNPIGVVFSLSGSDVSLNELLMSILPSLTVGCSVISYSEENSVVALKFAEDINNSDFPSGSLNILSGKFENILDDVSKHVEINLVALHKELDNDGLKSIEENASESVKRVFSQPSIEGLSSILPYLETKTVWHPKGT</sequence>
<dbReference type="InterPro" id="IPR016162">
    <property type="entry name" value="Ald_DH_N"/>
</dbReference>
<dbReference type="InterPro" id="IPR015590">
    <property type="entry name" value="Aldehyde_DH_dom"/>
</dbReference>
<keyword evidence="1" id="KW-0560">Oxidoreductase</keyword>
<feature type="domain" description="Aldehyde dehydrogenase" evidence="2">
    <location>
        <begin position="29"/>
        <end position="226"/>
    </location>
</feature>
<name>S5DKP3_9ACTN</name>
<dbReference type="AlphaFoldDB" id="S5DKP3"/>